<organism evidence="1 2">
    <name type="scientific">Rickettsia bellii str. RML Mogi</name>
    <dbReference type="NCBI Taxonomy" id="1359194"/>
    <lineage>
        <taxon>Bacteria</taxon>
        <taxon>Pseudomonadati</taxon>
        <taxon>Pseudomonadota</taxon>
        <taxon>Alphaproteobacteria</taxon>
        <taxon>Rickettsiales</taxon>
        <taxon>Rickettsiaceae</taxon>
        <taxon>Rickettsieae</taxon>
        <taxon>Rickettsia</taxon>
        <taxon>belli group</taxon>
    </lineage>
</organism>
<gene>
    <name evidence="1" type="ORF">RBEMOGI_1666</name>
</gene>
<dbReference type="AlphaFoldDB" id="A0A0F3QFP7"/>
<sequence>MAFDNDKINKVNYDNDATPEEGVFIPKKDKGNGFNSPFLFIPSSDKKSINSDNFKNNLKSLKSFEIELNEKSDIWVDYQGKLVKKNNKINHKSFKLGLLSKLLRNKDFKKHYIEKNKIILKNNNYDSKLDNGFDLYSYLIKSKIDVDKLLDFSTNKIIIKTIDDSLINFEKLFENLFIIHNYFDAIPFEIIESKYKDPSKNLEWFFSYGKDFQKRYYAGSYFISKMNNNITELEINKFYIKNNDKLKKITIEYNPLPISQSTFSLQSLNAFKQNIISKLDYETLNLDEKNYILKNYQKYNFSYQKNYNRFELNNQIIINQNPDIDSKNMNKNFIKLYYGLNENNQLDLKPINLTFQSLFNSLINQYAFTQDNKSL</sequence>
<comment type="caution">
    <text evidence="1">The sequence shown here is derived from an EMBL/GenBank/DDBJ whole genome shotgun (WGS) entry which is preliminary data.</text>
</comment>
<proteinExistence type="predicted"/>
<evidence type="ECO:0000313" key="2">
    <source>
        <dbReference type="Proteomes" id="UP000033689"/>
    </source>
</evidence>
<accession>A0A0F3QFP7</accession>
<reference evidence="1 2" key="1">
    <citation type="submission" date="2015-02" db="EMBL/GenBank/DDBJ databases">
        <title>Genome Sequencing of Rickettsiales.</title>
        <authorList>
            <person name="Daugherty S.C."/>
            <person name="Su Q."/>
            <person name="Abolude K."/>
            <person name="Beier-Sexton M."/>
            <person name="Carlyon J.A."/>
            <person name="Carter R."/>
            <person name="Day N.P."/>
            <person name="Dumler S.J."/>
            <person name="Dyachenko V."/>
            <person name="Godinez A."/>
            <person name="Kurtti T.J."/>
            <person name="Lichay M."/>
            <person name="Mullins K.E."/>
            <person name="Ott S."/>
            <person name="Pappas-Brown V."/>
            <person name="Paris D.H."/>
            <person name="Patel P."/>
            <person name="Richards A.L."/>
            <person name="Sadzewicz L."/>
            <person name="Sears K."/>
            <person name="Seidman D."/>
            <person name="Sengamalay N."/>
            <person name="Stenos J."/>
            <person name="Tallon L.J."/>
            <person name="Vincent G."/>
            <person name="Fraser C.M."/>
            <person name="Munderloh U."/>
            <person name="Dunning-Hotopp J.C."/>
        </authorList>
    </citation>
    <scope>NUCLEOTIDE SEQUENCE [LARGE SCALE GENOMIC DNA]</scope>
    <source>
        <strain evidence="1 2">RML Mogi</strain>
    </source>
</reference>
<dbReference type="NCBIfam" id="NF045850">
    <property type="entry name" value="ABC_Mplas_LP"/>
    <property type="match status" value="1"/>
</dbReference>
<dbReference type="EMBL" id="LAOJ01000003">
    <property type="protein sequence ID" value="KJV91072.1"/>
    <property type="molecule type" value="Genomic_DNA"/>
</dbReference>
<protein>
    <submittedName>
        <fullName evidence="1">Uncharacterized protein</fullName>
    </submittedName>
</protein>
<dbReference type="PATRIC" id="fig|1359194.3.peg.1706"/>
<name>A0A0F3QFP7_RICBE</name>
<evidence type="ECO:0000313" key="1">
    <source>
        <dbReference type="EMBL" id="KJV91072.1"/>
    </source>
</evidence>
<dbReference type="Proteomes" id="UP000033689">
    <property type="component" value="Unassembled WGS sequence"/>
</dbReference>